<evidence type="ECO:0000313" key="5">
    <source>
        <dbReference type="Proteomes" id="UP000603627"/>
    </source>
</evidence>
<dbReference type="Gene3D" id="1.20.58.2190">
    <property type="match status" value="1"/>
</dbReference>
<evidence type="ECO:0000256" key="2">
    <source>
        <dbReference type="SAM" id="MobiDB-lite"/>
    </source>
</evidence>
<sequence length="378" mass="42182">MCAGSALRQEHRQDYGQELRQEFHREYRRSLEREFGPAGTCPGPAVAERLRQRLQQEPALLEALQEDALALLARGLRDQPEPGLALRGLASAFRLLELAAVNLYLFPWRREFGTIPTFSGAYVHLLRPALPEADLLRSLGRLGYERRERHRLAVGRLPPGPALIAAAVGFLACRLECEILAELAPQLRLPRAEELLEARHRAGGAKGRLEMLQDLGTRCRVAPDCGDGVDLYQERPDSLEDTGSKDTAPPALWRDPQDTPTRGWGRCNSTVGPEPDLDTQRELVVTSRSPQVLGEPRDCPQATAELPCYQLHSCLQRGMLPSYCCSTCRQLHGGGCALGRACRSQHRGQELRGERQQRLWLQRSELDMLLARGSVPRS</sequence>
<organism evidence="4 5">
    <name type="scientific">Calcarius ornatus</name>
    <name type="common">Chestnut-collared longspur</name>
    <dbReference type="NCBI Taxonomy" id="198940"/>
    <lineage>
        <taxon>Eukaryota</taxon>
        <taxon>Metazoa</taxon>
        <taxon>Chordata</taxon>
        <taxon>Craniata</taxon>
        <taxon>Vertebrata</taxon>
        <taxon>Euteleostomi</taxon>
        <taxon>Archelosauria</taxon>
        <taxon>Archosauria</taxon>
        <taxon>Dinosauria</taxon>
        <taxon>Saurischia</taxon>
        <taxon>Theropoda</taxon>
        <taxon>Coelurosauria</taxon>
        <taxon>Aves</taxon>
        <taxon>Neognathae</taxon>
        <taxon>Neoaves</taxon>
        <taxon>Telluraves</taxon>
        <taxon>Australaves</taxon>
        <taxon>Passeriformes</taxon>
        <taxon>Passeroidea</taxon>
        <taxon>Fringillidae</taxon>
        <taxon>Emberizinae</taxon>
        <taxon>Emberizini</taxon>
        <taxon>Calcarius</taxon>
    </lineage>
</organism>
<feature type="region of interest" description="Disordered" evidence="2">
    <location>
        <begin position="230"/>
        <end position="277"/>
    </location>
</feature>
<evidence type="ECO:0000313" key="4">
    <source>
        <dbReference type="EMBL" id="NXE70815.1"/>
    </source>
</evidence>
<feature type="domain" description="Spermatogenesis-associated protein 2 PUB-like" evidence="3">
    <location>
        <begin position="85"/>
        <end position="194"/>
    </location>
</feature>
<evidence type="ECO:0000259" key="3">
    <source>
        <dbReference type="Pfam" id="PF21388"/>
    </source>
</evidence>
<dbReference type="AlphaFoldDB" id="A0A852ACW7"/>
<keyword evidence="5" id="KW-1185">Reference proteome</keyword>
<dbReference type="PANTHER" id="PTHR15326:SF7">
    <property type="entry name" value="SPERMATOGENESIS-ASSOCIATED PROTEIN 2-LIKE PROTEIN"/>
    <property type="match status" value="1"/>
</dbReference>
<dbReference type="EMBL" id="WBNL01001882">
    <property type="protein sequence ID" value="NXE70815.1"/>
    <property type="molecule type" value="Genomic_DNA"/>
</dbReference>
<dbReference type="Proteomes" id="UP000603627">
    <property type="component" value="Unassembled WGS sequence"/>
</dbReference>
<gene>
    <name evidence="4" type="primary">Spata2l</name>
    <name evidence="4" type="ORF">CALORN_R12836</name>
</gene>
<dbReference type="Pfam" id="PF21388">
    <property type="entry name" value="SPATA2_PUB-like"/>
    <property type="match status" value="1"/>
</dbReference>
<feature type="non-terminal residue" evidence="4">
    <location>
        <position position="378"/>
    </location>
</feature>
<evidence type="ECO:0000256" key="1">
    <source>
        <dbReference type="ARBA" id="ARBA00038142"/>
    </source>
</evidence>
<feature type="non-terminal residue" evidence="4">
    <location>
        <position position="1"/>
    </location>
</feature>
<accession>A0A852ACW7</accession>
<feature type="compositionally biased region" description="Basic and acidic residues" evidence="2">
    <location>
        <begin position="232"/>
        <end position="244"/>
    </location>
</feature>
<dbReference type="GO" id="GO:0005737">
    <property type="term" value="C:cytoplasm"/>
    <property type="evidence" value="ECO:0007669"/>
    <property type="project" value="TreeGrafter"/>
</dbReference>
<comment type="similarity">
    <text evidence="1">Belongs to the SPATA2 family.</text>
</comment>
<dbReference type="InterPro" id="IPR048839">
    <property type="entry name" value="SPATA2_PUB-like"/>
</dbReference>
<protein>
    <submittedName>
        <fullName evidence="4">SPA2L protein</fullName>
    </submittedName>
</protein>
<comment type="caution">
    <text evidence="4">The sequence shown here is derived from an EMBL/GenBank/DDBJ whole genome shotgun (WGS) entry which is preliminary data.</text>
</comment>
<reference evidence="4" key="1">
    <citation type="submission" date="2019-09" db="EMBL/GenBank/DDBJ databases">
        <title>Bird 10,000 Genomes (B10K) Project - Family phase.</title>
        <authorList>
            <person name="Zhang G."/>
        </authorList>
    </citation>
    <scope>NUCLEOTIDE SEQUENCE</scope>
    <source>
        <strain evidence="4">B10K-DU-015-28</strain>
        <tissue evidence="4">Muscle</tissue>
    </source>
</reference>
<name>A0A852ACW7_CALOR</name>
<dbReference type="PANTHER" id="PTHR15326">
    <property type="entry name" value="SPERMATOGENESIS-ASSOCIATED PROTEIN 2/TAMOZHENNIC"/>
    <property type="match status" value="1"/>
</dbReference>
<proteinExistence type="inferred from homology"/>